<keyword evidence="4 6" id="KW-0472">Membrane</keyword>
<protein>
    <recommendedName>
        <fullName evidence="7">MARVEL domain-containing protein</fullName>
    </recommendedName>
</protein>
<dbReference type="PANTHER" id="PTHR37451">
    <property type="entry name" value="MARVEL DOMAIN"/>
    <property type="match status" value="1"/>
</dbReference>
<dbReference type="HOGENOM" id="CLU_055465_0_0_1"/>
<organism evidence="8 9">
    <name type="scientific">Phaeoacremonium minimum (strain UCR-PA7)</name>
    <name type="common">Esca disease fungus</name>
    <name type="synonym">Togninia minima</name>
    <dbReference type="NCBI Taxonomy" id="1286976"/>
    <lineage>
        <taxon>Eukaryota</taxon>
        <taxon>Fungi</taxon>
        <taxon>Dikarya</taxon>
        <taxon>Ascomycota</taxon>
        <taxon>Pezizomycotina</taxon>
        <taxon>Sordariomycetes</taxon>
        <taxon>Sordariomycetidae</taxon>
        <taxon>Togniniales</taxon>
        <taxon>Togniniaceae</taxon>
        <taxon>Phaeoacremonium</taxon>
    </lineage>
</organism>
<dbReference type="GO" id="GO:0016020">
    <property type="term" value="C:membrane"/>
    <property type="evidence" value="ECO:0007669"/>
    <property type="project" value="UniProtKB-SubCell"/>
</dbReference>
<name>R8BMX9_PHAM7</name>
<dbReference type="PANTHER" id="PTHR37451:SF4">
    <property type="entry name" value="MARVEL DOMAIN-CONTAINING PROTEIN"/>
    <property type="match status" value="1"/>
</dbReference>
<dbReference type="eggNOG" id="ENOG502SYWK">
    <property type="taxonomic scope" value="Eukaryota"/>
</dbReference>
<feature type="transmembrane region" description="Helical" evidence="6">
    <location>
        <begin position="85"/>
        <end position="106"/>
    </location>
</feature>
<reference evidence="9" key="1">
    <citation type="journal article" date="2013" name="Genome Announc.">
        <title>Draft genome sequence of the ascomycete Phaeoacremonium aleophilum strain UCR-PA7, a causal agent of the esca disease complex in grapevines.</title>
        <authorList>
            <person name="Blanco-Ulate B."/>
            <person name="Rolshausen P."/>
            <person name="Cantu D."/>
        </authorList>
    </citation>
    <scope>NUCLEOTIDE SEQUENCE [LARGE SCALE GENOMIC DNA]</scope>
    <source>
        <strain evidence="9">UCR-PA7</strain>
    </source>
</reference>
<proteinExistence type="predicted"/>
<dbReference type="AlphaFoldDB" id="R8BMX9"/>
<feature type="region of interest" description="Disordered" evidence="5">
    <location>
        <begin position="185"/>
        <end position="305"/>
    </location>
</feature>
<evidence type="ECO:0000256" key="5">
    <source>
        <dbReference type="SAM" id="MobiDB-lite"/>
    </source>
</evidence>
<dbReference type="KEGG" id="tmn:UCRPA7_3633"/>
<accession>R8BMX9</accession>
<evidence type="ECO:0000256" key="2">
    <source>
        <dbReference type="ARBA" id="ARBA00022692"/>
    </source>
</evidence>
<keyword evidence="9" id="KW-1185">Reference proteome</keyword>
<evidence type="ECO:0000256" key="3">
    <source>
        <dbReference type="ARBA" id="ARBA00022989"/>
    </source>
</evidence>
<evidence type="ECO:0000259" key="7">
    <source>
        <dbReference type="Pfam" id="PF01284"/>
    </source>
</evidence>
<feature type="compositionally biased region" description="Low complexity" evidence="5">
    <location>
        <begin position="211"/>
        <end position="241"/>
    </location>
</feature>
<evidence type="ECO:0000256" key="1">
    <source>
        <dbReference type="ARBA" id="ARBA00004141"/>
    </source>
</evidence>
<evidence type="ECO:0000256" key="6">
    <source>
        <dbReference type="SAM" id="Phobius"/>
    </source>
</evidence>
<feature type="compositionally biased region" description="Polar residues" evidence="5">
    <location>
        <begin position="295"/>
        <end position="305"/>
    </location>
</feature>
<gene>
    <name evidence="8" type="ORF">UCRPA7_3633</name>
</gene>
<dbReference type="OrthoDB" id="5325022at2759"/>
<evidence type="ECO:0000256" key="4">
    <source>
        <dbReference type="ARBA" id="ARBA00023136"/>
    </source>
</evidence>
<comment type="subcellular location">
    <subcellularLocation>
        <location evidence="1">Membrane</location>
        <topology evidence="1">Multi-pass membrane protein</topology>
    </subcellularLocation>
</comment>
<dbReference type="Pfam" id="PF01284">
    <property type="entry name" value="MARVEL"/>
    <property type="match status" value="1"/>
</dbReference>
<feature type="compositionally biased region" description="Polar residues" evidence="5">
    <location>
        <begin position="187"/>
        <end position="196"/>
    </location>
</feature>
<evidence type="ECO:0000313" key="9">
    <source>
        <dbReference type="Proteomes" id="UP000014074"/>
    </source>
</evidence>
<dbReference type="InterPro" id="IPR008253">
    <property type="entry name" value="Marvel"/>
</dbReference>
<dbReference type="RefSeq" id="XP_007914399.1">
    <property type="nucleotide sequence ID" value="XM_007916208.1"/>
</dbReference>
<evidence type="ECO:0000313" key="8">
    <source>
        <dbReference type="EMBL" id="EOO00699.1"/>
    </source>
</evidence>
<dbReference type="EMBL" id="KB933061">
    <property type="protein sequence ID" value="EOO00699.1"/>
    <property type="molecule type" value="Genomic_DNA"/>
</dbReference>
<feature type="transmembrane region" description="Helical" evidence="6">
    <location>
        <begin position="29"/>
        <end position="50"/>
    </location>
</feature>
<sequence length="305" mass="33366">MFKNSRSTERAAGREHIPIYPKGFIAIRIIQLVIAVIILGLIAYSLSLIIFDGNSLNIFTAIATIIISIYYIVAEFGAPKLYNYWAAMSLDIFMVIFWITSFALLASEVAPYMKGYCDYYYCYSLSGTDLVVASCLAAAAGLGGLEFVLFSISLIIHSIMMHRHRKAGLHCNPIGSGTAAGVAPSSMPASSVQQPVQAEKPHVMPSYTAVPQQQQQQQQQPQGVPPQVYMQQQQGYPQQTMTPPPQQPYGAPMAQPTPYYPQQTPSPLVAQQTGPYAAPPQQGVPAPHPGHYEAQGTQVPQQYQQ</sequence>
<feature type="transmembrane region" description="Helical" evidence="6">
    <location>
        <begin position="56"/>
        <end position="73"/>
    </location>
</feature>
<feature type="domain" description="MARVEL" evidence="7">
    <location>
        <begin position="25"/>
        <end position="155"/>
    </location>
</feature>
<keyword evidence="2 6" id="KW-0812">Transmembrane</keyword>
<dbReference type="GeneID" id="19323999"/>
<dbReference type="Proteomes" id="UP000014074">
    <property type="component" value="Unassembled WGS sequence"/>
</dbReference>
<feature type="compositionally biased region" description="Low complexity" evidence="5">
    <location>
        <begin position="256"/>
        <end position="265"/>
    </location>
</feature>
<keyword evidence="3 6" id="KW-1133">Transmembrane helix</keyword>
<feature type="transmembrane region" description="Helical" evidence="6">
    <location>
        <begin position="130"/>
        <end position="156"/>
    </location>
</feature>